<dbReference type="EMBL" id="CM047900">
    <property type="protein sequence ID" value="KAJ0099746.1"/>
    <property type="molecule type" value="Genomic_DNA"/>
</dbReference>
<name>A0ACC1BL98_9ROSI</name>
<evidence type="ECO:0000313" key="2">
    <source>
        <dbReference type="Proteomes" id="UP001164250"/>
    </source>
</evidence>
<proteinExistence type="predicted"/>
<gene>
    <name evidence="1" type="ORF">Patl1_20852</name>
</gene>
<dbReference type="Proteomes" id="UP001164250">
    <property type="component" value="Chromosome 4"/>
</dbReference>
<keyword evidence="2" id="KW-1185">Reference proteome</keyword>
<sequence>MEVFSKLATFTDITSRLELPITALDHILLPLGEHKVELAVTDSSGEPWIFCCCTRPQGHRKPCLRTGWLAFVRAKCLRVGDRISLHRLEGGAFRIEVRRRIDFMLFGNQIGEVDVPGRLTG</sequence>
<evidence type="ECO:0000313" key="1">
    <source>
        <dbReference type="EMBL" id="KAJ0099746.1"/>
    </source>
</evidence>
<protein>
    <submittedName>
        <fullName evidence="1">Uncharacterized protein</fullName>
    </submittedName>
</protein>
<organism evidence="1 2">
    <name type="scientific">Pistacia atlantica</name>
    <dbReference type="NCBI Taxonomy" id="434234"/>
    <lineage>
        <taxon>Eukaryota</taxon>
        <taxon>Viridiplantae</taxon>
        <taxon>Streptophyta</taxon>
        <taxon>Embryophyta</taxon>
        <taxon>Tracheophyta</taxon>
        <taxon>Spermatophyta</taxon>
        <taxon>Magnoliopsida</taxon>
        <taxon>eudicotyledons</taxon>
        <taxon>Gunneridae</taxon>
        <taxon>Pentapetalae</taxon>
        <taxon>rosids</taxon>
        <taxon>malvids</taxon>
        <taxon>Sapindales</taxon>
        <taxon>Anacardiaceae</taxon>
        <taxon>Pistacia</taxon>
    </lineage>
</organism>
<reference evidence="2" key="1">
    <citation type="journal article" date="2023" name="G3 (Bethesda)">
        <title>Genome assembly and association tests identify interacting loci associated with vigor, precocity, and sex in interspecific pistachio rootstocks.</title>
        <authorList>
            <person name="Palmer W."/>
            <person name="Jacygrad E."/>
            <person name="Sagayaradj S."/>
            <person name="Cavanaugh K."/>
            <person name="Han R."/>
            <person name="Bertier L."/>
            <person name="Beede B."/>
            <person name="Kafkas S."/>
            <person name="Golino D."/>
            <person name="Preece J."/>
            <person name="Michelmore R."/>
        </authorList>
    </citation>
    <scope>NUCLEOTIDE SEQUENCE [LARGE SCALE GENOMIC DNA]</scope>
</reference>
<comment type="caution">
    <text evidence="1">The sequence shown here is derived from an EMBL/GenBank/DDBJ whole genome shotgun (WGS) entry which is preliminary data.</text>
</comment>
<accession>A0ACC1BL98</accession>